<dbReference type="PANTHER" id="PTHR31286">
    <property type="entry name" value="GLYCINE-RICH CELL WALL STRUCTURAL PROTEIN 1.8-LIKE"/>
    <property type="match status" value="1"/>
</dbReference>
<gene>
    <name evidence="3" type="ORF">BRARA_H01092</name>
</gene>
<feature type="compositionally biased region" description="Polar residues" evidence="1">
    <location>
        <begin position="335"/>
        <end position="349"/>
    </location>
</feature>
<evidence type="ECO:0000259" key="2">
    <source>
        <dbReference type="Pfam" id="PF14111"/>
    </source>
</evidence>
<dbReference type="AlphaFoldDB" id="A0A397YA50"/>
<protein>
    <recommendedName>
        <fullName evidence="2">DUF4283 domain-containing protein</fullName>
    </recommendedName>
</protein>
<reference evidence="3 4" key="1">
    <citation type="submission" date="2018-06" db="EMBL/GenBank/DDBJ databases">
        <title>WGS assembly of Brassica rapa FPsc.</title>
        <authorList>
            <person name="Bowman J."/>
            <person name="Kohchi T."/>
            <person name="Yamato K."/>
            <person name="Jenkins J."/>
            <person name="Shu S."/>
            <person name="Ishizaki K."/>
            <person name="Yamaoka S."/>
            <person name="Nishihama R."/>
            <person name="Nakamura Y."/>
            <person name="Berger F."/>
            <person name="Adam C."/>
            <person name="Aki S."/>
            <person name="Althoff F."/>
            <person name="Araki T."/>
            <person name="Arteaga-Vazquez M."/>
            <person name="Balasubrmanian S."/>
            <person name="Bauer D."/>
            <person name="Boehm C."/>
            <person name="Briginshaw L."/>
            <person name="Caballero-Perez J."/>
            <person name="Catarino B."/>
            <person name="Chen F."/>
            <person name="Chiyoda S."/>
            <person name="Chovatia M."/>
            <person name="Davies K."/>
            <person name="Delmans M."/>
            <person name="Demura T."/>
            <person name="Dierschke T."/>
            <person name="Dolan L."/>
            <person name="Dorantes-Acosta A."/>
            <person name="Eklund D."/>
            <person name="Florent S."/>
            <person name="Flores-Sandoval E."/>
            <person name="Fujiyama A."/>
            <person name="Fukuzawa H."/>
            <person name="Galik B."/>
            <person name="Grimanelli D."/>
            <person name="Grimwood J."/>
            <person name="Grossniklaus U."/>
            <person name="Hamada T."/>
            <person name="Haseloff J."/>
            <person name="Hetherington A."/>
            <person name="Higo A."/>
            <person name="Hirakawa Y."/>
            <person name="Hundley H."/>
            <person name="Ikeda Y."/>
            <person name="Inoue K."/>
            <person name="Inoue S."/>
            <person name="Ishida S."/>
            <person name="Jia Q."/>
            <person name="Kakita M."/>
            <person name="Kanazawa T."/>
            <person name="Kawai Y."/>
            <person name="Kawashima T."/>
            <person name="Kennedy M."/>
            <person name="Kinose K."/>
            <person name="Kinoshita T."/>
            <person name="Kohara Y."/>
            <person name="Koide E."/>
            <person name="Komatsu K."/>
            <person name="Kopischke S."/>
            <person name="Kubo M."/>
            <person name="Kyozuka J."/>
            <person name="Lagercrantz U."/>
            <person name="Lin S."/>
            <person name="Lindquist E."/>
            <person name="Lipzen A."/>
            <person name="Lu C."/>
            <person name="Luna E."/>
            <person name="Martienssen R."/>
            <person name="Minamino N."/>
            <person name="Mizutani M."/>
            <person name="Mizutani M."/>
            <person name="Mochizuki N."/>
            <person name="Monte I."/>
            <person name="Mosher R."/>
            <person name="Nagasaki H."/>
            <person name="Nakagami H."/>
            <person name="Naramoto S."/>
            <person name="Nishitani K."/>
            <person name="Ohtani M."/>
            <person name="Okamoto T."/>
            <person name="Okumura M."/>
            <person name="Phillips J."/>
            <person name="Pollak B."/>
            <person name="Reinders A."/>
            <person name="Roevekamp M."/>
            <person name="Sano R."/>
            <person name="Sawa S."/>
            <person name="Schmid M."/>
            <person name="Shirakawa M."/>
            <person name="Solano R."/>
            <person name="Spunde A."/>
            <person name="Suetsugu N."/>
            <person name="Sugano S."/>
            <person name="Sugiyama A."/>
            <person name="Sun R."/>
            <person name="Suzuki Y."/>
            <person name="Takenaka M."/>
            <person name="Takezawa D."/>
            <person name="Tomogane H."/>
            <person name="Tsuzuki M."/>
            <person name="Ueda T."/>
            <person name="Umeda M."/>
            <person name="Ward J."/>
            <person name="Watanabe Y."/>
            <person name="Yazaki K."/>
            <person name="Yokoyama R."/>
            <person name="Yoshitake Y."/>
            <person name="Yotsui I."/>
            <person name="Zachgo S."/>
            <person name="Schmutz J."/>
        </authorList>
    </citation>
    <scope>NUCLEOTIDE SEQUENCE [LARGE SCALE GENOMIC DNA]</scope>
    <source>
        <strain evidence="4">cv. B-3</strain>
    </source>
</reference>
<dbReference type="Proteomes" id="UP000264353">
    <property type="component" value="Chromosome A8"/>
</dbReference>
<feature type="region of interest" description="Disordered" evidence="1">
    <location>
        <begin position="316"/>
        <end position="390"/>
    </location>
</feature>
<evidence type="ECO:0000256" key="1">
    <source>
        <dbReference type="SAM" id="MobiDB-lite"/>
    </source>
</evidence>
<dbReference type="PANTHER" id="PTHR31286:SF178">
    <property type="entry name" value="DUF4283 DOMAIN-CONTAINING PROTEIN"/>
    <property type="match status" value="1"/>
</dbReference>
<proteinExistence type="predicted"/>
<evidence type="ECO:0000313" key="4">
    <source>
        <dbReference type="Proteomes" id="UP000264353"/>
    </source>
</evidence>
<evidence type="ECO:0000313" key="3">
    <source>
        <dbReference type="EMBL" id="RID50355.1"/>
    </source>
</evidence>
<organism evidence="3 4">
    <name type="scientific">Brassica campestris</name>
    <name type="common">Field mustard</name>
    <dbReference type="NCBI Taxonomy" id="3711"/>
    <lineage>
        <taxon>Eukaryota</taxon>
        <taxon>Viridiplantae</taxon>
        <taxon>Streptophyta</taxon>
        <taxon>Embryophyta</taxon>
        <taxon>Tracheophyta</taxon>
        <taxon>Spermatophyta</taxon>
        <taxon>Magnoliopsida</taxon>
        <taxon>eudicotyledons</taxon>
        <taxon>Gunneridae</taxon>
        <taxon>Pentapetalae</taxon>
        <taxon>rosids</taxon>
        <taxon>malvids</taxon>
        <taxon>Brassicales</taxon>
        <taxon>Brassicaceae</taxon>
        <taxon>Brassiceae</taxon>
        <taxon>Brassica</taxon>
    </lineage>
</organism>
<dbReference type="InterPro" id="IPR025558">
    <property type="entry name" value="DUF4283"/>
</dbReference>
<dbReference type="EMBL" id="CM010635">
    <property type="protein sequence ID" value="RID50355.1"/>
    <property type="molecule type" value="Genomic_DNA"/>
</dbReference>
<accession>A0A397YA50</accession>
<sequence>MADSLQQRLKSMSLEEEEPLTLPDSPRFRVFDGNSISLLGRLLNPECQPMAKMIEYMPTAWRVYGRVRGIALSRDSFQFIFQREEDLQIVLKDRPWSYNHWAMVLERWVADPPPDFLRYMTIWIRIRHIPMKFFTGDTMHRLASEIGHVEEIAYDPKVSHTKEYVRAMITFDTENPAKASRKLMVSKEDSVTIEFEYERIHKKASPQERKTALLYISHSDDTERQARIVRVRQAIEDQGQSHVATLTRFTSDLDKGKGHVFSYPEPQLSPRDRIRSTSTVSLPLLEATTFQSDYSESECSGTADILASSISTGFQIGGAKGARRRPPSWKRKAQAGNSSSKITTSSVLTPTALESGGKRKPEVTSMSSSKKLSTLPPNSVASSLKPLLPQ</sequence>
<feature type="compositionally biased region" description="Low complexity" evidence="1">
    <location>
        <begin position="364"/>
        <end position="379"/>
    </location>
</feature>
<feature type="compositionally biased region" description="Basic residues" evidence="1">
    <location>
        <begin position="321"/>
        <end position="333"/>
    </location>
</feature>
<dbReference type="InterPro" id="IPR040256">
    <property type="entry name" value="At4g02000-like"/>
</dbReference>
<feature type="domain" description="DUF4283" evidence="2">
    <location>
        <begin position="37"/>
        <end position="110"/>
    </location>
</feature>
<name>A0A397YA50_BRACM</name>
<dbReference type="Pfam" id="PF14111">
    <property type="entry name" value="DUF4283"/>
    <property type="match status" value="1"/>
</dbReference>